<sequence>MATANNDDRWNGLFKDLDTDVEDEEDASSFQQASLQDERTSPILERKPASFKAPSSSQIGDNTNTTAKEDKAIQAKAFSGEYDLPSRTDLVSVKPQDVYAHLNEIRGDEPIEIGVIQNTPPRWRLDGHKMHHGEMKNIVKRLHALVHCTVHQQEIFAHDIEFATDKFLTNISKCKSMKTERGDVYLKIVQKLLQDNEKEAKEQFNRAVSYKCHSLVVKGGIKNEDDWCNELNQYAKDYFQEHAVEQTFQHMKIDTFRIFIKQSKEKWKCEKNDAQVDQVLATGSGKSSLVPALLAGAGYDRIMVTQPRRLACTAISTRVNTTIGQISGWAVAGARSKNNETTSIIYLTDGLLEELLQYCEERLLDDFASSTQGTVFFIDEVHERSINIDLCLALLARLLRYDLKGKVKIILSSATLDESVERLFSESKDYFPLKIESKLRYEIKIYPNSNVNMFDLIERLLEKCQNNEQILCFVKSNSEVTQSITLLKTLKNINAFPLVEFQSPILQQRLVAEEQIFFSTTVAQTSLTFPRLKYLIDTGMINMSIYDPYRDTTVLEGLPASEATLKQRKGRLGRTQSGEYFPLYKSNTKRTHFPTPQICQSELSDVDFSLRKPPVKQNLSDFKRWLPNQPDKKIIDRANEKLKHLGLINDHGMFTKKGEEIAQLPDFGTLPLTTSVYAALTKYKCGRDVILIASLLSTLNTSAIFQKLPARYHRLDEGDYMSLLVLMNDLINQTTSINSSDMTDIQHNLRRALCRLRVLESSINRGKVWHKESQISNGQWSVIAQAFLDGYWENVYVSLSELQGRNRQYDRYNISLEDNDSRKQTAILHKSTTIPDDSYPLLIFAKDTLCSTAVRSTCVLSFLGILKPEWLHGTVERPLNVTTSEMKTFQSSRKLSNNGNVKCSTNDDQILIKGHGGDVLQAEQKIRQQLMKTYEFIFPDAEDLTKHPKLKANIIIVLRDLSILLPMIWRWSNEKQAKIKLEKQPPSSCKVIAQCREQDYRLIYAEFHSFVYWLTQCDSMQLKNSTRKPQLLTSRDPDIERRINRITDTSLTWAHLKQAINDNSRESRMDVVAWIAVCNYGCLLQGSYVRDRIVQNHIKRPKNPNPRTWVTFNQQIGLPQIVPDLVPADIDCHLPSGTYFDAQRFLDEMHRYEFEVEVFRNHWRYVLLFDRNVPTGPFTMNLIEPHVALTHNRLDFDGNSLYVERKKTK</sequence>
<dbReference type="EMBL" id="CAJOBA010008738">
    <property type="protein sequence ID" value="CAF3835445.1"/>
    <property type="molecule type" value="Genomic_DNA"/>
</dbReference>
<dbReference type="InterPro" id="IPR014001">
    <property type="entry name" value="Helicase_ATP-bd"/>
</dbReference>
<feature type="region of interest" description="Disordered" evidence="5">
    <location>
        <begin position="1"/>
        <end position="66"/>
    </location>
</feature>
<keyword evidence="1" id="KW-0547">Nucleotide-binding</keyword>
<dbReference type="InterPro" id="IPR001650">
    <property type="entry name" value="Helicase_C-like"/>
</dbReference>
<evidence type="ECO:0000259" key="7">
    <source>
        <dbReference type="PROSITE" id="PS51194"/>
    </source>
</evidence>
<name>A0A8S2K2U1_9BILA</name>
<dbReference type="Proteomes" id="UP000682733">
    <property type="component" value="Unassembled WGS sequence"/>
</dbReference>
<evidence type="ECO:0000313" key="8">
    <source>
        <dbReference type="EMBL" id="CAF1071124.1"/>
    </source>
</evidence>
<evidence type="ECO:0000256" key="4">
    <source>
        <dbReference type="ARBA" id="ARBA00022840"/>
    </source>
</evidence>
<evidence type="ECO:0000313" key="10">
    <source>
        <dbReference type="Proteomes" id="UP000682733"/>
    </source>
</evidence>
<dbReference type="AlphaFoldDB" id="A0A8S2K2U1"/>
<dbReference type="InterPro" id="IPR027417">
    <property type="entry name" value="P-loop_NTPase"/>
</dbReference>
<dbReference type="CDD" id="cd17917">
    <property type="entry name" value="DEXHc_RHA-like"/>
    <property type="match status" value="1"/>
</dbReference>
<evidence type="ECO:0008006" key="11">
    <source>
        <dbReference type="Google" id="ProtNLM"/>
    </source>
</evidence>
<dbReference type="PANTHER" id="PTHR18934:SF91">
    <property type="entry name" value="PRE-MRNA-SPLICING FACTOR ATP-DEPENDENT RNA HELICASE PRP16"/>
    <property type="match status" value="1"/>
</dbReference>
<organism evidence="9 10">
    <name type="scientific">Didymodactylos carnosus</name>
    <dbReference type="NCBI Taxonomy" id="1234261"/>
    <lineage>
        <taxon>Eukaryota</taxon>
        <taxon>Metazoa</taxon>
        <taxon>Spiralia</taxon>
        <taxon>Gnathifera</taxon>
        <taxon>Rotifera</taxon>
        <taxon>Eurotatoria</taxon>
        <taxon>Bdelloidea</taxon>
        <taxon>Philodinida</taxon>
        <taxon>Philodinidae</taxon>
        <taxon>Didymodactylos</taxon>
    </lineage>
</organism>
<reference evidence="9" key="1">
    <citation type="submission" date="2021-02" db="EMBL/GenBank/DDBJ databases">
        <authorList>
            <person name="Nowell W R."/>
        </authorList>
    </citation>
    <scope>NUCLEOTIDE SEQUENCE</scope>
</reference>
<evidence type="ECO:0000256" key="3">
    <source>
        <dbReference type="ARBA" id="ARBA00022806"/>
    </source>
</evidence>
<dbReference type="PROSITE" id="PS51194">
    <property type="entry name" value="HELICASE_CTER"/>
    <property type="match status" value="1"/>
</dbReference>
<feature type="compositionally biased region" description="Basic and acidic residues" evidence="5">
    <location>
        <begin position="36"/>
        <end position="48"/>
    </location>
</feature>
<feature type="domain" description="Helicase ATP-binding" evidence="6">
    <location>
        <begin position="267"/>
        <end position="434"/>
    </location>
</feature>
<keyword evidence="4" id="KW-0067">ATP-binding</keyword>
<evidence type="ECO:0000256" key="1">
    <source>
        <dbReference type="ARBA" id="ARBA00022741"/>
    </source>
</evidence>
<dbReference type="PANTHER" id="PTHR18934">
    <property type="entry name" value="ATP-DEPENDENT RNA HELICASE"/>
    <property type="match status" value="1"/>
</dbReference>
<dbReference type="GO" id="GO:0016787">
    <property type="term" value="F:hydrolase activity"/>
    <property type="evidence" value="ECO:0007669"/>
    <property type="project" value="UniProtKB-KW"/>
</dbReference>
<evidence type="ECO:0000256" key="5">
    <source>
        <dbReference type="SAM" id="MobiDB-lite"/>
    </source>
</evidence>
<keyword evidence="3" id="KW-0347">Helicase</keyword>
<dbReference type="PROSITE" id="PS51192">
    <property type="entry name" value="HELICASE_ATP_BIND_1"/>
    <property type="match status" value="1"/>
</dbReference>
<proteinExistence type="predicted"/>
<dbReference type="GO" id="GO:0004386">
    <property type="term" value="F:helicase activity"/>
    <property type="evidence" value="ECO:0007669"/>
    <property type="project" value="UniProtKB-KW"/>
</dbReference>
<feature type="domain" description="Helicase C-terminal" evidence="7">
    <location>
        <begin position="456"/>
        <end position="614"/>
    </location>
</feature>
<dbReference type="Proteomes" id="UP000677228">
    <property type="component" value="Unassembled WGS sequence"/>
</dbReference>
<accession>A0A8S2K2U1</accession>
<dbReference type="EMBL" id="CAJNOK010008723">
    <property type="protein sequence ID" value="CAF1071124.1"/>
    <property type="molecule type" value="Genomic_DNA"/>
</dbReference>
<evidence type="ECO:0000259" key="6">
    <source>
        <dbReference type="PROSITE" id="PS51192"/>
    </source>
</evidence>
<dbReference type="Gene3D" id="3.40.50.300">
    <property type="entry name" value="P-loop containing nucleotide triphosphate hydrolases"/>
    <property type="match status" value="2"/>
</dbReference>
<feature type="compositionally biased region" description="Polar residues" evidence="5">
    <location>
        <begin position="53"/>
        <end position="66"/>
    </location>
</feature>
<dbReference type="SUPFAM" id="SSF52540">
    <property type="entry name" value="P-loop containing nucleoside triphosphate hydrolases"/>
    <property type="match status" value="1"/>
</dbReference>
<dbReference type="Gene3D" id="1.20.120.1080">
    <property type="match status" value="1"/>
</dbReference>
<feature type="compositionally biased region" description="Basic and acidic residues" evidence="5">
    <location>
        <begin position="1"/>
        <end position="18"/>
    </location>
</feature>
<keyword evidence="2" id="KW-0378">Hydrolase</keyword>
<dbReference type="GO" id="GO:0005524">
    <property type="term" value="F:ATP binding"/>
    <property type="evidence" value="ECO:0007669"/>
    <property type="project" value="UniProtKB-KW"/>
</dbReference>
<dbReference type="SMART" id="SM00487">
    <property type="entry name" value="DEXDc"/>
    <property type="match status" value="1"/>
</dbReference>
<evidence type="ECO:0000313" key="9">
    <source>
        <dbReference type="EMBL" id="CAF3835445.1"/>
    </source>
</evidence>
<dbReference type="Pfam" id="PF00271">
    <property type="entry name" value="Helicase_C"/>
    <property type="match status" value="1"/>
</dbReference>
<comment type="caution">
    <text evidence="9">The sequence shown here is derived from an EMBL/GenBank/DDBJ whole genome shotgun (WGS) entry which is preliminary data.</text>
</comment>
<dbReference type="GO" id="GO:0003723">
    <property type="term" value="F:RNA binding"/>
    <property type="evidence" value="ECO:0007669"/>
    <property type="project" value="TreeGrafter"/>
</dbReference>
<protein>
    <recommendedName>
        <fullName evidence="11">RNA helicase</fullName>
    </recommendedName>
</protein>
<gene>
    <name evidence="8" type="ORF">OVA965_LOCUS17898</name>
    <name evidence="9" type="ORF">TMI583_LOCUS17909</name>
</gene>
<evidence type="ECO:0000256" key="2">
    <source>
        <dbReference type="ARBA" id="ARBA00022801"/>
    </source>
</evidence>